<evidence type="ECO:0000259" key="2">
    <source>
        <dbReference type="Pfam" id="PF08044"/>
    </source>
</evidence>
<keyword evidence="1" id="KW-1133">Transmembrane helix</keyword>
<sequence length="156" mass="16488">MVDSAELRVGTVEREDALRALSNHLSAGRLTVDEFNERSARVTTATVRRDIDTVFSDLPEIASPAGRGRAGEGGGTALDVAAGKPESRGRGLRGAAGTAVATAAAVALVLTQGSWLWMLLILPALRRAFLLRRLRGGGFGGRGRGNPIRRGRLAFR</sequence>
<reference evidence="3 4" key="1">
    <citation type="submission" date="2020-08" db="EMBL/GenBank/DDBJ databases">
        <title>Sequencing the genomes of 1000 actinobacteria strains.</title>
        <authorList>
            <person name="Klenk H.-P."/>
        </authorList>
    </citation>
    <scope>NUCLEOTIDE SEQUENCE [LARGE SCALE GENOMIC DNA]</scope>
    <source>
        <strain evidence="3 4">DSM 43582</strain>
    </source>
</reference>
<keyword evidence="1" id="KW-0472">Membrane</keyword>
<dbReference type="AlphaFoldDB" id="A0A7W9PJY2"/>
<protein>
    <recommendedName>
        <fullName evidence="2">DUF1707 domain-containing protein</fullName>
    </recommendedName>
</protein>
<gene>
    <name evidence="3" type="ORF">BJY24_006324</name>
</gene>
<dbReference type="Proteomes" id="UP000540412">
    <property type="component" value="Unassembled WGS sequence"/>
</dbReference>
<name>A0A7W9PJY2_9NOCA</name>
<organism evidence="3 4">
    <name type="scientific">Nocardia transvalensis</name>
    <dbReference type="NCBI Taxonomy" id="37333"/>
    <lineage>
        <taxon>Bacteria</taxon>
        <taxon>Bacillati</taxon>
        <taxon>Actinomycetota</taxon>
        <taxon>Actinomycetes</taxon>
        <taxon>Mycobacteriales</taxon>
        <taxon>Nocardiaceae</taxon>
        <taxon>Nocardia</taxon>
    </lineage>
</organism>
<comment type="caution">
    <text evidence="3">The sequence shown here is derived from an EMBL/GenBank/DDBJ whole genome shotgun (WGS) entry which is preliminary data.</text>
</comment>
<dbReference type="EMBL" id="JACHIT010000002">
    <property type="protein sequence ID" value="MBB5917412.1"/>
    <property type="molecule type" value="Genomic_DNA"/>
</dbReference>
<keyword evidence="4" id="KW-1185">Reference proteome</keyword>
<dbReference type="Pfam" id="PF08044">
    <property type="entry name" value="DUF1707"/>
    <property type="match status" value="1"/>
</dbReference>
<evidence type="ECO:0000256" key="1">
    <source>
        <dbReference type="SAM" id="Phobius"/>
    </source>
</evidence>
<evidence type="ECO:0000313" key="4">
    <source>
        <dbReference type="Proteomes" id="UP000540412"/>
    </source>
</evidence>
<feature type="domain" description="DUF1707" evidence="2">
    <location>
        <begin position="7"/>
        <end position="59"/>
    </location>
</feature>
<dbReference type="RefSeq" id="WP_083905579.1">
    <property type="nucleotide sequence ID" value="NZ_JACHIT010000002.1"/>
</dbReference>
<dbReference type="InterPro" id="IPR012551">
    <property type="entry name" value="DUF1707_SHOCT-like"/>
</dbReference>
<feature type="transmembrane region" description="Helical" evidence="1">
    <location>
        <begin position="99"/>
        <end position="125"/>
    </location>
</feature>
<evidence type="ECO:0000313" key="3">
    <source>
        <dbReference type="EMBL" id="MBB5917412.1"/>
    </source>
</evidence>
<proteinExistence type="predicted"/>
<keyword evidence="1" id="KW-0812">Transmembrane</keyword>
<accession>A0A7W9PJY2</accession>